<protein>
    <submittedName>
        <fullName evidence="1">Uncharacterized protein</fullName>
    </submittedName>
</protein>
<dbReference type="AlphaFoldDB" id="A0A381Y3N3"/>
<accession>A0A381Y3N3</accession>
<evidence type="ECO:0000313" key="1">
    <source>
        <dbReference type="EMBL" id="SVA71083.1"/>
    </source>
</evidence>
<sequence>MVIKVPYLLQQKGPYLQGFLEFTVNISDNQSDAVVKSNRLSLRIFSK</sequence>
<reference evidence="1" key="1">
    <citation type="submission" date="2018-05" db="EMBL/GenBank/DDBJ databases">
        <authorList>
            <person name="Lanie J.A."/>
            <person name="Ng W.-L."/>
            <person name="Kazmierczak K.M."/>
            <person name="Andrzejewski T.M."/>
            <person name="Davidsen T.M."/>
            <person name="Wayne K.J."/>
            <person name="Tettelin H."/>
            <person name="Glass J.I."/>
            <person name="Rusch D."/>
            <person name="Podicherti R."/>
            <person name="Tsui H.-C.T."/>
            <person name="Winkler M.E."/>
        </authorList>
    </citation>
    <scope>NUCLEOTIDE SEQUENCE</scope>
</reference>
<dbReference type="EMBL" id="UINC01017219">
    <property type="protein sequence ID" value="SVA71083.1"/>
    <property type="molecule type" value="Genomic_DNA"/>
</dbReference>
<proteinExistence type="predicted"/>
<gene>
    <name evidence="1" type="ORF">METZ01_LOCUS123937</name>
</gene>
<name>A0A381Y3N3_9ZZZZ</name>
<organism evidence="1">
    <name type="scientific">marine metagenome</name>
    <dbReference type="NCBI Taxonomy" id="408172"/>
    <lineage>
        <taxon>unclassified sequences</taxon>
        <taxon>metagenomes</taxon>
        <taxon>ecological metagenomes</taxon>
    </lineage>
</organism>